<dbReference type="CDD" id="cd06267">
    <property type="entry name" value="PBP1_LacI_sugar_binding-like"/>
    <property type="match status" value="1"/>
</dbReference>
<evidence type="ECO:0000313" key="6">
    <source>
        <dbReference type="Proteomes" id="UP000323653"/>
    </source>
</evidence>
<dbReference type="CDD" id="cd01392">
    <property type="entry name" value="HTH_LacI"/>
    <property type="match status" value="1"/>
</dbReference>
<dbReference type="KEGG" id="pej:FYC62_09260"/>
<sequence>MKKEITIYDLAEKLNISATTVSRGLQNHPAININTKKKIFDLAKELGYQSNKFASSLRKQKTHTIGVIVPRLNSLFMSSVLSGIEKVVNNAGYNLIISQSFEQEEKEKTNAITMYNNRVDALIVSLSYDSADFTHFNNFINKGIPIVFFDRVTDSLPVTKVVIDNFKAGYDATMHLIEQNCKSIMHITGNLTRNVYKDRYEGYRKALADSYIPFSDDLFITNDLSEQEIYNAVTNNILKRKQLPDGLFATNDSAAAYALTLFKEAGLKVPEDIAIVGFNNDFISKVTEPAITTINYPGNEMGENVARILINHLDGEGDLSLTSTVILNSELIVRGSSLKSKV</sequence>
<dbReference type="PANTHER" id="PTHR30146:SF109">
    <property type="entry name" value="HTH-TYPE TRANSCRIPTIONAL REGULATOR GALS"/>
    <property type="match status" value="1"/>
</dbReference>
<dbReference type="EMBL" id="CP043329">
    <property type="protein sequence ID" value="QEK51813.1"/>
    <property type="molecule type" value="Genomic_DNA"/>
</dbReference>
<dbReference type="InterPro" id="IPR046335">
    <property type="entry name" value="LacI/GalR-like_sensor"/>
</dbReference>
<dbReference type="SUPFAM" id="SSF53822">
    <property type="entry name" value="Periplasmic binding protein-like I"/>
    <property type="match status" value="1"/>
</dbReference>
<dbReference type="Pfam" id="PF00356">
    <property type="entry name" value="LacI"/>
    <property type="match status" value="1"/>
</dbReference>
<evidence type="ECO:0000256" key="1">
    <source>
        <dbReference type="ARBA" id="ARBA00023015"/>
    </source>
</evidence>
<evidence type="ECO:0000256" key="3">
    <source>
        <dbReference type="ARBA" id="ARBA00023163"/>
    </source>
</evidence>
<reference evidence="5 6" key="1">
    <citation type="submission" date="2019-08" db="EMBL/GenBank/DDBJ databases">
        <title>Pedobacter sp. nov., isolated from Han river, South Korea.</title>
        <authorList>
            <person name="Lee D.-H."/>
            <person name="Kim Y.-S."/>
            <person name="Hwang E.-M."/>
            <person name="Le Tran T.C."/>
            <person name="Cha C.-J."/>
        </authorList>
    </citation>
    <scope>NUCLEOTIDE SEQUENCE [LARGE SCALE GENOMIC DNA]</scope>
    <source>
        <strain evidence="5 6">CJ43</strain>
    </source>
</reference>
<dbReference type="RefSeq" id="WP_149074723.1">
    <property type="nucleotide sequence ID" value="NZ_CP043329.1"/>
</dbReference>
<dbReference type="Proteomes" id="UP000323653">
    <property type="component" value="Chromosome"/>
</dbReference>
<dbReference type="InterPro" id="IPR000843">
    <property type="entry name" value="HTH_LacI"/>
</dbReference>
<evidence type="ECO:0000259" key="4">
    <source>
        <dbReference type="PROSITE" id="PS50932"/>
    </source>
</evidence>
<evidence type="ECO:0000256" key="2">
    <source>
        <dbReference type="ARBA" id="ARBA00023125"/>
    </source>
</evidence>
<gene>
    <name evidence="5" type="ORF">FYC62_09260</name>
</gene>
<evidence type="ECO:0000313" key="5">
    <source>
        <dbReference type="EMBL" id="QEK51813.1"/>
    </source>
</evidence>
<dbReference type="Gene3D" id="3.40.50.2300">
    <property type="match status" value="2"/>
</dbReference>
<feature type="domain" description="HTH lacI-type" evidence="4">
    <location>
        <begin position="5"/>
        <end position="59"/>
    </location>
</feature>
<dbReference type="InterPro" id="IPR010982">
    <property type="entry name" value="Lambda_DNA-bd_dom_sf"/>
</dbReference>
<accession>A0A5C0VJ58</accession>
<dbReference type="GO" id="GO:0003700">
    <property type="term" value="F:DNA-binding transcription factor activity"/>
    <property type="evidence" value="ECO:0007669"/>
    <property type="project" value="TreeGrafter"/>
</dbReference>
<dbReference type="InterPro" id="IPR028082">
    <property type="entry name" value="Peripla_BP_I"/>
</dbReference>
<dbReference type="PROSITE" id="PS50932">
    <property type="entry name" value="HTH_LACI_2"/>
    <property type="match status" value="1"/>
</dbReference>
<dbReference type="Gene3D" id="1.10.260.40">
    <property type="entry name" value="lambda repressor-like DNA-binding domains"/>
    <property type="match status" value="1"/>
</dbReference>
<keyword evidence="1" id="KW-0805">Transcription regulation</keyword>
<keyword evidence="6" id="KW-1185">Reference proteome</keyword>
<dbReference type="AlphaFoldDB" id="A0A5C0VJ58"/>
<protein>
    <submittedName>
        <fullName evidence="5">LacI family transcriptional regulator</fullName>
    </submittedName>
</protein>
<dbReference type="SMART" id="SM00354">
    <property type="entry name" value="HTH_LACI"/>
    <property type="match status" value="1"/>
</dbReference>
<keyword evidence="2" id="KW-0238">DNA-binding</keyword>
<organism evidence="5 6">
    <name type="scientific">Pedobacter aquae</name>
    <dbReference type="NCBI Taxonomy" id="2605747"/>
    <lineage>
        <taxon>Bacteria</taxon>
        <taxon>Pseudomonadati</taxon>
        <taxon>Bacteroidota</taxon>
        <taxon>Sphingobacteriia</taxon>
        <taxon>Sphingobacteriales</taxon>
        <taxon>Sphingobacteriaceae</taxon>
        <taxon>Pedobacter</taxon>
    </lineage>
</organism>
<name>A0A5C0VJ58_9SPHI</name>
<keyword evidence="3" id="KW-0804">Transcription</keyword>
<dbReference type="PANTHER" id="PTHR30146">
    <property type="entry name" value="LACI-RELATED TRANSCRIPTIONAL REPRESSOR"/>
    <property type="match status" value="1"/>
</dbReference>
<dbReference type="GO" id="GO:0000976">
    <property type="term" value="F:transcription cis-regulatory region binding"/>
    <property type="evidence" value="ECO:0007669"/>
    <property type="project" value="TreeGrafter"/>
</dbReference>
<dbReference type="Pfam" id="PF13377">
    <property type="entry name" value="Peripla_BP_3"/>
    <property type="match status" value="1"/>
</dbReference>
<proteinExistence type="predicted"/>
<dbReference type="SUPFAM" id="SSF47413">
    <property type="entry name" value="lambda repressor-like DNA-binding domains"/>
    <property type="match status" value="1"/>
</dbReference>